<dbReference type="EMBL" id="SNRW01020149">
    <property type="protein sequence ID" value="KAA6365734.1"/>
    <property type="molecule type" value="Genomic_DNA"/>
</dbReference>
<sequence length="49" mass="5593">MFRPNDENDITLSIVNHKIVFICHANGVRFLCQGDMLISILLTSFITKL</sequence>
<accession>A0A5J4U631</accession>
<evidence type="ECO:0000313" key="1">
    <source>
        <dbReference type="EMBL" id="KAA6365734.1"/>
    </source>
</evidence>
<gene>
    <name evidence="1" type="ORF">EZS28_038739</name>
</gene>
<evidence type="ECO:0000313" key="2">
    <source>
        <dbReference type="Proteomes" id="UP000324800"/>
    </source>
</evidence>
<reference evidence="1 2" key="1">
    <citation type="submission" date="2019-03" db="EMBL/GenBank/DDBJ databases">
        <title>Single cell metagenomics reveals metabolic interactions within the superorganism composed of flagellate Streblomastix strix and complex community of Bacteroidetes bacteria on its surface.</title>
        <authorList>
            <person name="Treitli S.C."/>
            <person name="Kolisko M."/>
            <person name="Husnik F."/>
            <person name="Keeling P."/>
            <person name="Hampl V."/>
        </authorList>
    </citation>
    <scope>NUCLEOTIDE SEQUENCE [LARGE SCALE GENOMIC DNA]</scope>
    <source>
        <strain evidence="1">ST1C</strain>
    </source>
</reference>
<feature type="non-terminal residue" evidence="1">
    <location>
        <position position="49"/>
    </location>
</feature>
<proteinExistence type="predicted"/>
<name>A0A5J4U631_9EUKA</name>
<protein>
    <submittedName>
        <fullName evidence="1">Uncharacterized protein</fullName>
    </submittedName>
</protein>
<organism evidence="1 2">
    <name type="scientific">Streblomastix strix</name>
    <dbReference type="NCBI Taxonomy" id="222440"/>
    <lineage>
        <taxon>Eukaryota</taxon>
        <taxon>Metamonada</taxon>
        <taxon>Preaxostyla</taxon>
        <taxon>Oxymonadida</taxon>
        <taxon>Streblomastigidae</taxon>
        <taxon>Streblomastix</taxon>
    </lineage>
</organism>
<comment type="caution">
    <text evidence="1">The sequence shown here is derived from an EMBL/GenBank/DDBJ whole genome shotgun (WGS) entry which is preliminary data.</text>
</comment>
<dbReference type="Proteomes" id="UP000324800">
    <property type="component" value="Unassembled WGS sequence"/>
</dbReference>
<dbReference type="AlphaFoldDB" id="A0A5J4U631"/>